<dbReference type="EMBL" id="ACZI02000003">
    <property type="protein sequence ID" value="ERG69132.1"/>
    <property type="molecule type" value="Genomic_DNA"/>
</dbReference>
<feature type="compositionally biased region" description="Pro residues" evidence="1">
    <location>
        <begin position="608"/>
        <end position="638"/>
    </location>
</feature>
<feature type="compositionally biased region" description="Low complexity" evidence="1">
    <location>
        <begin position="405"/>
        <end position="417"/>
    </location>
</feature>
<keyword evidence="3" id="KW-1185">Reference proteome</keyword>
<reference evidence="2 3" key="1">
    <citation type="journal article" date="2011" name="Stand. Genomic Sci.">
        <title>High quality draft genome sequence of Segniliparus rugosus CDC 945(T)= (ATCC BAA-974(T)).</title>
        <authorList>
            <person name="Earl A.M."/>
            <person name="Desjardins C.A."/>
            <person name="Fitzgerald M.G."/>
            <person name="Arachchi H.M."/>
            <person name="Zeng Q."/>
            <person name="Mehta T."/>
            <person name="Griggs A."/>
            <person name="Birren B.W."/>
            <person name="Toney N.C."/>
            <person name="Carr J."/>
            <person name="Posey J."/>
            <person name="Butler W.R."/>
        </authorList>
    </citation>
    <scope>NUCLEOTIDE SEQUENCE [LARGE SCALE GENOMIC DNA]</scope>
    <source>
        <strain evidence="3">ATCC BAA-974 / DSM 45345 / CCUG 50838 / CIP 108380 / JCM 13579 / CDC 945</strain>
    </source>
</reference>
<comment type="caution">
    <text evidence="2">The sequence shown here is derived from an EMBL/GenBank/DDBJ whole genome shotgun (WGS) entry which is preliminary data.</text>
</comment>
<gene>
    <name evidence="2" type="ORF">HMPREF9336_04276</name>
</gene>
<evidence type="ECO:0000256" key="1">
    <source>
        <dbReference type="SAM" id="MobiDB-lite"/>
    </source>
</evidence>
<proteinExistence type="predicted"/>
<dbReference type="HOGENOM" id="CLU_295244_0_0_11"/>
<feature type="compositionally biased region" description="Polar residues" evidence="1">
    <location>
        <begin position="296"/>
        <end position="314"/>
    </location>
</feature>
<feature type="compositionally biased region" description="Basic and acidic residues" evidence="1">
    <location>
        <begin position="333"/>
        <end position="346"/>
    </location>
</feature>
<accession>U1M152</accession>
<evidence type="ECO:0000313" key="2">
    <source>
        <dbReference type="EMBL" id="ERG69132.1"/>
    </source>
</evidence>
<feature type="region of interest" description="Disordered" evidence="1">
    <location>
        <begin position="556"/>
        <end position="701"/>
    </location>
</feature>
<feature type="region of interest" description="Disordered" evidence="1">
    <location>
        <begin position="186"/>
        <end position="515"/>
    </location>
</feature>
<organism evidence="2 3">
    <name type="scientific">Segniliparus rugosus (strain ATCC BAA-974 / DSM 45345 / CCUG 50838 / CIP 108380 / JCM 13579 / CDC 945)</name>
    <dbReference type="NCBI Taxonomy" id="679197"/>
    <lineage>
        <taxon>Bacteria</taxon>
        <taxon>Bacillati</taxon>
        <taxon>Actinomycetota</taxon>
        <taxon>Actinomycetes</taxon>
        <taxon>Mycobacteriales</taxon>
        <taxon>Segniliparaceae</taxon>
        <taxon>Segniliparus</taxon>
    </lineage>
</organism>
<dbReference type="RefSeq" id="WP_021030564.1">
    <property type="nucleotide sequence ID" value="NZ_KI391954.1"/>
</dbReference>
<evidence type="ECO:0000313" key="3">
    <source>
        <dbReference type="Proteomes" id="UP000004816"/>
    </source>
</evidence>
<sequence length="1025" mass="103549">MVTVNVSASAGASASGSGGQFGELATLIIGDNKIELDVSFFAQLQQTRDPLTQLVGQTLDGLNSINSAASGWWSGTSYGTASDLLTSIGSGDETSLSKFADQLVQQNSQNQQLSHLVSQAKDDMNRIVLNAYDQIGQLGVSGASGTGGYGPQAMSVINNARKAVDDLVVVLLGQIRNINDSAQDAASRFQNGKQEAKADGNANASPSGQGQGVQIDEPNQSVHGKDGSAASGKDAVVTGKDKDGNTTYTTTHKDGSVDTTVTNKDKDGNLVSATTRGDGSKAENVYNPKDKKDTSTESNGAKTTTTTKPDGSQESTHEQPHDASGRGGNDSSGHSDDTPRHGDGRDQPSYAGPSQPTLSDSGPGPGGPGGGGSHGGIGGGPGPGGPGGGGGDHSNNLFGDRGHDSQNGQNGQNSQQNPQDGRPNNIFAPTQSNPDHTAHPAGVTGETRPTPATGSLPSTVPQGAGPVSTSPQSSSPSSTQTSQNSTESRQNAAPAQSGGNTSGAPAPASPAGPLGQLANAATQAAAPIGNLAGIGGNVAGTAAGIGGNVAGLAAQLGQQAAPPTPTPTTPGATGSGPLGSDIKPAPANVSSTNFSGGSSGGGAAGGTAPPPPPLSPAPPGNAAPPPNPGAAPAPPAAPPAGSGGAPTAPMGSAYPMTPYGGAGQSAPTGGRHSSRGPTPWLADTSYTGPNTIDPLGNSHPNQDSIDATIRLLRHVLASDWSAREHYPPGISPYYAISAHADADEIVHYFFFTNQGRGWTPPGVVVPRATQLGWETVPPTGRGGLLGRSDPGVQALRHFESMSQEHSANGKRYRLIAIATSMEMRDELQTAILRANDKIVGEVALAPEPRYVDPVSATGSALADSSTDLLHRLAAVAPDAHRRISALLAEKADVVSQLAMDLAVDTVEASFAYDRPAFLDVIGALKRGEPITENMIGALREDVVAAVTSAEIERSQQEAKPLADQKLVKYASDHTRISAGVALLALLEGDDESVLDIAYEHYATNARPDKIIGLVNQLAPGPAPAV</sequence>
<feature type="compositionally biased region" description="Basic and acidic residues" evidence="1">
    <location>
        <begin position="315"/>
        <end position="324"/>
    </location>
</feature>
<feature type="compositionally biased region" description="Polar residues" evidence="1">
    <location>
        <begin position="450"/>
        <end position="461"/>
    </location>
</feature>
<dbReference type="STRING" id="679197.HMPREF9336_04276"/>
<dbReference type="OrthoDB" id="4495983at2"/>
<feature type="compositionally biased region" description="Gly residues" evidence="1">
    <location>
        <begin position="363"/>
        <end position="392"/>
    </location>
</feature>
<dbReference type="Proteomes" id="UP000004816">
    <property type="component" value="Unassembled WGS sequence"/>
</dbReference>
<protein>
    <submittedName>
        <fullName evidence="2">Uncharacterized protein</fullName>
    </submittedName>
</protein>
<feature type="compositionally biased region" description="Low complexity" evidence="1">
    <location>
        <begin position="468"/>
        <end position="515"/>
    </location>
</feature>
<name>U1M152_SEGRC</name>
<dbReference type="AlphaFoldDB" id="U1M152"/>